<dbReference type="STRING" id="1121015.GCA_000420545_02482"/>
<reference evidence="2 3" key="1">
    <citation type="submission" date="2013-09" db="EMBL/GenBank/DDBJ databases">
        <title>Genome sequencing of Arenimonas oryziterrae.</title>
        <authorList>
            <person name="Chen F."/>
            <person name="Wang G."/>
        </authorList>
    </citation>
    <scope>NUCLEOTIDE SEQUENCE [LARGE SCALE GENOMIC DNA]</scope>
    <source>
        <strain evidence="2 3">YC6267</strain>
    </source>
</reference>
<dbReference type="CDD" id="cd00761">
    <property type="entry name" value="Glyco_tranf_GTA_type"/>
    <property type="match status" value="1"/>
</dbReference>
<comment type="caution">
    <text evidence="2">The sequence shown here is derived from an EMBL/GenBank/DDBJ whole genome shotgun (WGS) entry which is preliminary data.</text>
</comment>
<evidence type="ECO:0000313" key="3">
    <source>
        <dbReference type="Proteomes" id="UP000029385"/>
    </source>
</evidence>
<proteinExistence type="predicted"/>
<dbReference type="Gene3D" id="3.90.550.10">
    <property type="entry name" value="Spore Coat Polysaccharide Biosynthesis Protein SpsA, Chain A"/>
    <property type="match status" value="1"/>
</dbReference>
<feature type="domain" description="Glycosyltransferase 2-like" evidence="1">
    <location>
        <begin position="33"/>
        <end position="199"/>
    </location>
</feature>
<dbReference type="Proteomes" id="UP000029385">
    <property type="component" value="Unassembled WGS sequence"/>
</dbReference>
<name>A0A091AV44_9GAMM</name>
<evidence type="ECO:0000259" key="1">
    <source>
        <dbReference type="Pfam" id="PF00535"/>
    </source>
</evidence>
<dbReference type="PATRIC" id="fig|1121015.4.peg.1729"/>
<dbReference type="Pfam" id="PF00535">
    <property type="entry name" value="Glycos_transf_2"/>
    <property type="match status" value="1"/>
</dbReference>
<dbReference type="PANTHER" id="PTHR22916:SF3">
    <property type="entry name" value="UDP-GLCNAC:BETAGAL BETA-1,3-N-ACETYLGLUCOSAMINYLTRANSFERASE-LIKE PROTEIN 1"/>
    <property type="match status" value="1"/>
</dbReference>
<dbReference type="AlphaFoldDB" id="A0A091AV44"/>
<protein>
    <recommendedName>
        <fullName evidence="1">Glycosyltransferase 2-like domain-containing protein</fullName>
    </recommendedName>
</protein>
<dbReference type="eggNOG" id="COG1216">
    <property type="taxonomic scope" value="Bacteria"/>
</dbReference>
<accession>A0A091AV44</accession>
<dbReference type="OrthoDB" id="9179784at2"/>
<keyword evidence="3" id="KW-1185">Reference proteome</keyword>
<evidence type="ECO:0000313" key="2">
    <source>
        <dbReference type="EMBL" id="KFN43132.1"/>
    </source>
</evidence>
<gene>
    <name evidence="2" type="ORF">N789_11255</name>
</gene>
<dbReference type="InterPro" id="IPR029044">
    <property type="entry name" value="Nucleotide-diphossugar_trans"/>
</dbReference>
<dbReference type="GO" id="GO:0016758">
    <property type="term" value="F:hexosyltransferase activity"/>
    <property type="evidence" value="ECO:0007669"/>
    <property type="project" value="UniProtKB-ARBA"/>
</dbReference>
<dbReference type="PANTHER" id="PTHR22916">
    <property type="entry name" value="GLYCOSYLTRANSFERASE"/>
    <property type="match status" value="1"/>
</dbReference>
<organism evidence="2 3">
    <name type="scientific">Arenimonas oryziterrae DSM 21050 = YC6267</name>
    <dbReference type="NCBI Taxonomy" id="1121015"/>
    <lineage>
        <taxon>Bacteria</taxon>
        <taxon>Pseudomonadati</taxon>
        <taxon>Pseudomonadota</taxon>
        <taxon>Gammaproteobacteria</taxon>
        <taxon>Lysobacterales</taxon>
        <taxon>Lysobacteraceae</taxon>
        <taxon>Arenimonas</taxon>
    </lineage>
</organism>
<dbReference type="InterPro" id="IPR001173">
    <property type="entry name" value="Glyco_trans_2-like"/>
</dbReference>
<sequence length="369" mass="41098">MAHESRADRNGMIVDRAGHGAGEASAPIQITTVIPTFRRPALLRRAILSVLAQEGPSFQVCVYDNASGDETAAVVAELAAVDARVKYYCHDHNIGPFENFQHALARITTPYFSTLSDDDFLLSGFFEAGIQGLEAHPEAVFWAGLTIRQTGEGTVVAASLENWPREGLFLPPEGMFEMLRGNPLCWTSILFRREVLDEVGLLDMQVGGPADLDYLLRVTARRSYVISKKPAAVFLLSQQSFSETAPFAAFWPGWLKLIDNTQAIAELPGPARERVQQILHSDARRMLFRRAAGALAKRNYPFVRQSADVLRQHYRERLRGALLSSLTGLCSRVGWLQKLYSGAYAALERRLIKSRSGLQERYGDYTRPL</sequence>
<dbReference type="SUPFAM" id="SSF53448">
    <property type="entry name" value="Nucleotide-diphospho-sugar transferases"/>
    <property type="match status" value="1"/>
</dbReference>
<dbReference type="EMBL" id="AVCI01000006">
    <property type="protein sequence ID" value="KFN43132.1"/>
    <property type="molecule type" value="Genomic_DNA"/>
</dbReference>